<proteinExistence type="predicted"/>
<evidence type="ECO:0000313" key="1">
    <source>
        <dbReference type="EMBL" id="AND75425.1"/>
    </source>
</evidence>
<keyword evidence="2" id="KW-1185">Reference proteome</keyword>
<reference evidence="2" key="1">
    <citation type="submission" date="2016-03" db="EMBL/GenBank/DDBJ databases">
        <title>Characterization of Acinetobacter baumannii phage vB_AbaM_ME3.</title>
        <authorList>
            <person name="Buttimer C.T.H."/>
            <person name="Elbreki M."/>
            <person name="Coffey A."/>
        </authorList>
    </citation>
    <scope>NUCLEOTIDE SEQUENCE [LARGE SCALE GENOMIC DNA]</scope>
</reference>
<accession>A0A172Q0Q6</accession>
<sequence length="136" mass="15978">MIKIKTLNLHTEQEEVFIVSSSIGLQAFRENLQYIKHGTRGIWIRPERKILEVIEDYKPMFRDELKYICMENENGVQEIVLFSKSINHDFMFDAVQYVDENFRKKLSAGFTNGLACYGRSETLNLDSNPEHFKLII</sequence>
<protein>
    <submittedName>
        <fullName evidence="1">Uncharacterized protein</fullName>
    </submittedName>
</protein>
<evidence type="ECO:0000313" key="2">
    <source>
        <dbReference type="Proteomes" id="UP000225947"/>
    </source>
</evidence>
<dbReference type="Proteomes" id="UP000225947">
    <property type="component" value="Segment"/>
</dbReference>
<gene>
    <name evidence="1" type="ORF">ME3_264</name>
</gene>
<name>A0A172Q0Q6_9CAUD</name>
<dbReference type="EMBL" id="KU935715">
    <property type="protein sequence ID" value="AND75425.1"/>
    <property type="molecule type" value="Genomic_DNA"/>
</dbReference>
<organism evidence="1 2">
    <name type="scientific">Acinetobacter phage vB_AbaM_ME3</name>
    <dbReference type="NCBI Taxonomy" id="1837876"/>
    <lineage>
        <taxon>Viruses</taxon>
        <taxon>Duplodnaviria</taxon>
        <taxon>Heunggongvirae</taxon>
        <taxon>Uroviricota</taxon>
        <taxon>Caudoviricetes</taxon>
        <taxon>Metrivirus</taxon>
        <taxon>Metrivirus ME3</taxon>
    </lineage>
</organism>
<dbReference type="OrthoDB" id="29346at10239"/>